<sequence length="388" mass="43245">MEMLPNSFTMDIHGLMTNMQATAQVVPSNVTEEERQNLLIACTTLRDALETPAETTLRTMLAGYDAVAFRLAIDMNLMDAVVSANGPVSIQKIASKISCDPVLVRRVVRLLACRGVFAEEGDDLYSPRPLAFEYSSGSPLAAAILHLSTAGPSMTKLPDYFAERGYRSPGDAFNGPWQYAECTDNHYFNWLSARPRLQNAFNIVMGIQRKGRGDEWFQFYPVEEKLRVKSATDPLLVDIGGGVGHDIIRFRQCFPTLTGQLILEDLPLVIEAAVDLPNGITAIGHDFFQPQPALVRNAKAYYLRTVLHDWPDKQARIILQNVKSAMSDESILLINEGILESSKVSIHEARFDLHMMARLSSLERTESQWRKLVESAGFELVKLSKGLL</sequence>
<name>A0ACB6Q7R6_9PLEO</name>
<keyword evidence="2" id="KW-1185">Reference proteome</keyword>
<evidence type="ECO:0000313" key="1">
    <source>
        <dbReference type="EMBL" id="KAF2462855.1"/>
    </source>
</evidence>
<dbReference type="Proteomes" id="UP000799755">
    <property type="component" value="Unassembled WGS sequence"/>
</dbReference>
<gene>
    <name evidence="1" type="ORF">BDR25DRAFT_330040</name>
</gene>
<reference evidence="1" key="1">
    <citation type="journal article" date="2020" name="Stud. Mycol.">
        <title>101 Dothideomycetes genomes: a test case for predicting lifestyles and emergence of pathogens.</title>
        <authorList>
            <person name="Haridas S."/>
            <person name="Albert R."/>
            <person name="Binder M."/>
            <person name="Bloem J."/>
            <person name="Labutti K."/>
            <person name="Salamov A."/>
            <person name="Andreopoulos B."/>
            <person name="Baker S."/>
            <person name="Barry K."/>
            <person name="Bills G."/>
            <person name="Bluhm B."/>
            <person name="Cannon C."/>
            <person name="Castanera R."/>
            <person name="Culley D."/>
            <person name="Daum C."/>
            <person name="Ezra D."/>
            <person name="Gonzalez J."/>
            <person name="Henrissat B."/>
            <person name="Kuo A."/>
            <person name="Liang C."/>
            <person name="Lipzen A."/>
            <person name="Lutzoni F."/>
            <person name="Magnuson J."/>
            <person name="Mondo S."/>
            <person name="Nolan M."/>
            <person name="Ohm R."/>
            <person name="Pangilinan J."/>
            <person name="Park H.-J."/>
            <person name="Ramirez L."/>
            <person name="Alfaro M."/>
            <person name="Sun H."/>
            <person name="Tritt A."/>
            <person name="Yoshinaga Y."/>
            <person name="Zwiers L.-H."/>
            <person name="Turgeon B."/>
            <person name="Goodwin S."/>
            <person name="Spatafora J."/>
            <person name="Crous P."/>
            <person name="Grigoriev I."/>
        </authorList>
    </citation>
    <scope>NUCLEOTIDE SEQUENCE</scope>
    <source>
        <strain evidence="1">ATCC 200398</strain>
    </source>
</reference>
<protein>
    <submittedName>
        <fullName evidence="1">O-methyltransferase</fullName>
    </submittedName>
</protein>
<dbReference type="EMBL" id="MU003561">
    <property type="protein sequence ID" value="KAF2462855.1"/>
    <property type="molecule type" value="Genomic_DNA"/>
</dbReference>
<proteinExistence type="predicted"/>
<organism evidence="1 2">
    <name type="scientific">Lindgomyces ingoldianus</name>
    <dbReference type="NCBI Taxonomy" id="673940"/>
    <lineage>
        <taxon>Eukaryota</taxon>
        <taxon>Fungi</taxon>
        <taxon>Dikarya</taxon>
        <taxon>Ascomycota</taxon>
        <taxon>Pezizomycotina</taxon>
        <taxon>Dothideomycetes</taxon>
        <taxon>Pleosporomycetidae</taxon>
        <taxon>Pleosporales</taxon>
        <taxon>Lindgomycetaceae</taxon>
        <taxon>Lindgomyces</taxon>
    </lineage>
</organism>
<comment type="caution">
    <text evidence="1">The sequence shown here is derived from an EMBL/GenBank/DDBJ whole genome shotgun (WGS) entry which is preliminary data.</text>
</comment>
<accession>A0ACB6Q7R6</accession>
<evidence type="ECO:0000313" key="2">
    <source>
        <dbReference type="Proteomes" id="UP000799755"/>
    </source>
</evidence>